<dbReference type="InterPro" id="IPR011704">
    <property type="entry name" value="ATPase_dyneun-rel_AAA"/>
</dbReference>
<keyword evidence="8 10" id="KW-0143">Chaperone</keyword>
<evidence type="ECO:0000256" key="1">
    <source>
        <dbReference type="ARBA" id="ARBA00004604"/>
    </source>
</evidence>
<dbReference type="InterPro" id="IPR025662">
    <property type="entry name" value="Sigma_54_int_dom_ATP-bd_1"/>
</dbReference>
<evidence type="ECO:0000256" key="3">
    <source>
        <dbReference type="ARBA" id="ARBA00007188"/>
    </source>
</evidence>
<keyword evidence="7 10" id="KW-0067">ATP-binding</keyword>
<dbReference type="PANTHER" id="PTHR48103:SF2">
    <property type="entry name" value="MIDASIN"/>
    <property type="match status" value="1"/>
</dbReference>
<organism evidence="13 14">
    <name type="scientific">Lentinula guzmanii</name>
    <dbReference type="NCBI Taxonomy" id="2804957"/>
    <lineage>
        <taxon>Eukaryota</taxon>
        <taxon>Fungi</taxon>
        <taxon>Dikarya</taxon>
        <taxon>Basidiomycota</taxon>
        <taxon>Agaricomycotina</taxon>
        <taxon>Agaricomycetes</taxon>
        <taxon>Agaricomycetidae</taxon>
        <taxon>Agaricales</taxon>
        <taxon>Marasmiineae</taxon>
        <taxon>Omphalotaceae</taxon>
        <taxon>Lentinula</taxon>
    </lineage>
</organism>
<dbReference type="PROSITE" id="PS00675">
    <property type="entry name" value="SIGMA54_INTERACT_1"/>
    <property type="match status" value="2"/>
</dbReference>
<dbReference type="GO" id="GO:0016887">
    <property type="term" value="F:ATP hydrolysis activity"/>
    <property type="evidence" value="ECO:0007669"/>
    <property type="project" value="InterPro"/>
</dbReference>
<keyword evidence="5" id="KW-0597">Phosphoprotein</keyword>
<keyword evidence="9 10" id="KW-0539">Nucleus</keyword>
<evidence type="ECO:0000259" key="12">
    <source>
        <dbReference type="PROSITE" id="PS50234"/>
    </source>
</evidence>
<dbReference type="SUPFAM" id="SSF52540">
    <property type="entry name" value="P-loop containing nucleoside triphosphate hydrolases"/>
    <property type="match status" value="6"/>
</dbReference>
<feature type="region of interest" description="Disordered" evidence="11">
    <location>
        <begin position="4612"/>
        <end position="4659"/>
    </location>
</feature>
<sequence>MQADELHDPLTFNIRRQTQILLSKVPSIAISNSTSTSQLLDDLSSALATPAYTTCIATLFRPILLDLCARWITNTRSLENELISLCMLIEVHEELFPILHRILQNPSLAQGPLQLLSDISHPDVKRVHQILLAYYRILQANRELPYQFYWPLTPLREIISDNRSDSASRLLAIRCYALQSEMGETERKKWEEATLGELYTLDCPLDYGDALDGSQVTIDGWLMPVLELERVRSARNAIVTESQDFYSSDIGNAQPIKASELCPLVVNLHGILMLRSSLPENTPSSLIHTPTAVKALQSLALHLTTRLPVLITSPPSSGKTLLLSHLAEILFPHVRNQLVFIHLADTSLDPRSLLGSHVSSRTQPGTFEWKEGILVQAMREGKWVVFKDIDRGSNEVLALIKPLIETLGLDKWVGGRASLEVVGRGKVVAASTFAIFATRSALPSRNSTFPAPTFYGAHKLHEVVISSPSTEELTLIVSSRFPRLTSQATTGLISLWEAVKELGTIASTRDVGLRELEKFCVRVEQLISSHPVGSFESDKKLSLSSIFPSTSLREEIFLAARDVFFGSGTMTASARNHIESIARIIGTQLSLEPERQEWLLSRSVPDFDVEKDKDGHSTALRVGRTRLLAKTTKREIASSTPRPFAMHRPAIILMSRIANAIALNEPVLLTGETGTGKTSVITHLAHILHQPLISLNLSNQTESSDLIGGFRPLDARVPALSLQSRFLDLFGETFSRRKNEKFEADVRKSVAQGKWKRAVGLWKESVKLAKDRIMKQQSNEPGQDSRFAELDSQTPRKRRKVDSSSLDASKAKWSAFERDIEEFSVQYVSGKGRLAFGFVEGPLVQALHEGNWILLDEINLASAETLECIAGILRNPTASITLTEQGSLEPVPRHPNFRLFACMNPATDIGKKDLPPNIRSRFTEIDVSPPDADRETLLSIVAQYIGPSAVSDKAVIMDVSEFYLAVKDLAQTRQIADGANHRPHFSMRTLARALTFASDIANTYGLRRALWEGCLMAFTMVLDTASAGKVIALAQKYLLAGVKNIRSALAKEPSWPGAQDDFVKFGPFYLERGPLPPDSADDYILTPSVENKLIDLARIILTRRFPVLIEGPTSSGKTSSIEYLAKRTGHRFIRINNHEHTDIQEYIGSYVPHPVTGKLVFTDGLLVRALRNGDWIVLDELNLAPTDVLEALNRLLDDNRELIIPETGEIVRPHPHFVLFATQNPSGLYAGRKVLSRAFRNRFLEVHFEDVPEAELEVILCQRCMIAPSYGKKIVAVFRELQKRRQSDRVFESKQGFATLRDLFRWAGRDAVGYQELAENGYMLLAERTRRDEDKVVVKEVIESVMGVRIDERTLYDFQSREKELVEFLGCDPSDSSLVWTKAMQRLFGLVARALRFNEPVLLVGETGSGKTSVCQVYADITSKRLHGVNCHQNTETADLIGGLRPVRNRSSLELEALQKVAVLSSELGLELDTRDIGTLETQLDVLLKSTTLPSVTRDVLEELRSKIIKSKAIFEWHDGPLIEAMNHGDVFLLDEISLADDSVLERLNSVLEPSRTVVLAEKANNDHDHPFIVAQDSFKLVATMNPGGDYGKKELSPALRNRFTEIWVPSIDDRHDLHMIINCSWKHECLQRYTTAVLDFVSWLTREAGDTSLLNLRDILAWVSFSNVMCERDSLNRMPTEEIFHHAAHMTYLDGLGSIPSLSSLSEMTLKQIKLAAVARLNEIVPCPSSEPFSPIYDPSISYRLGSFVIPRDSKTAQRQTFNFQAPTSQANAMRVVRACQLAKPILLEGSPGVGKTSLITALAQVSGHELCRINLSDQTDLMDLFGSDLPVDGGKVGEFAWKDGEFLRALQEGRWVLLDEMNLAPQAVLEGLNAVLDHRGSVYIPELGRTFNKHPAFRIFAAQNPLSQGGGRKGLPKSFVNRFTKVHIDHLLPLDLRLVCQHLHPEVDISTLEAMILFNSSLHDMVSVNRALGKEGAPWEFNLRDVLRWIDLLKLPSESHLHPADHVRTIYLHRFRTSNDRLLAEALFKRTFNCASNCSRNPVWTVSSSTINVGQFRSNRQNRSISARPRRLLKSQLTALEAIGCSISHSTLAIVTGTRSTGKTAVIKMLAHLTGNVLQEVHINSTTDATDLLGGFEQVNLRTRFREVAFSVITIIEQQLRAQADPGIDIGSYLSLRRAIGETTLEEPEAILEIMLRLTKGSGSAGIFSQLFMAQTRMKEILVSAQGSSAGRFEWIDGPLVQALKEGHWLLLDGANLCNPSVLDRLNSLCETDGFLTLSEKGFIEGQIQMLKPHPNFRLFMTVDPQYGELSRAMRNRGVEIALISSPSMDEQNLLHDHYRLPTLTHDISSPTFTALRLGVREIGGQFSKSRMPSGFTLDQDSILCQLLEVAPSLLNSFNDTKAAFHFASRCISPVAVPLVHRFLDFQQSSNNDSRLQRFDLSCQKIFPSAVHALSVLRNRYGTAERLNHSHMLAMPIDFFLGIQLSVPDPIFNHLTAFNILRLVVGLASSEPSKTPIDTGFLSSEDERMQRTLVVIGKLLKETYDSGSLALKNCYDDLDTQVLSPVCEIITYAHYLSEIASRKILDYSALRPLAEQIMIVSEKLPPTFDPLKGRSMDLKEITMLSRGLGMNQIWTLLRDDSFALPEIQQLEGLAMQLDGPPDLRKQVLNLMAMASISRSSQHEIVPRGITEALQQRCVRTQKEVQLNDDIDVLRISHILTRLTILSMRLTLSKTAKTALTNLISHTCIQPSARLAHLWTYQRSLWLDNLNPQDNEDALDNQTTSLFASWMNDVWGLENDGPGVLFRPAQLQSVLTVWDWNKTPMAKLYQYENNLYSSAQLALLNTEQFLSRPEQLAVVLKRSILKIASSFVNADDLPKREPFPVTFGQGADSPLLLLPDLDFALNHSVALKRAVETHLQPAFASSETPVDTDPQYVTRLGLCWIGTGQFLLDLFIPDAPIDPAAVQNHVFEFWSRYAASISEELVLHSEFENLKTGNMENEVTSYLRTSLVTAQEHLVNGPPAISPRDVTRLHMFWSEVLQFQEHVLNPIKLDALISDLKVGNDSADLREQVFQKTINGFIQRMQTAYAEFDDIIFPIHYGILHLQTGFRILKQCSSPNGVTDSTAAALTKFPAIQSAGALISLQNGSLTPGLRAFQHLMITMAAISLETTAGIDLKSHISLLRNTYEQALRLWHIDRKKEEEQQKASESLYRQNHTEHAMESDAELEEKEFALLFPTFESVLSDDTPSFGGESNSSSPTYQILESDIKQFVHLHNVVFSGEGFTVASYRSVQLATLPDLLASSATFIDTLDYNALPLCISLLTERIMETREPSNPRASYSFYSGANIQQTHKAIKVVTETKERLGILIEEWPDQMVLRHLKERCDAILGLDLRSPVAKLLSALEQLLLHTEDWEVYANRENSLRDVRSSLTELIVDWRRLELSCWQSLLENETKTFEDDVLRWWFRLYDATIRAPLDVLQRSSTNSTTELSAYLDDLIPLLDDFIRGSPLGQYHVRLQLLKSFGDLCFHLQSIYSVQEYDTLDRIRRIINTTVSYFMTFSNSVTTELSKGRATLEMEIRNLIKLASWKDVNVHALKQSAQRTHRQLYKLIRKYRDLLRQPVTGYLETFSRTSKDEDSVYDNCLFDVISAPKPTFIATAAFDSSAPSYLIHLGRTYNRFEQLITKDIAPWMKSKSADDVEALAVDIIVTSKELSSISLPSSLSAERREKQQKALQTRKRKAWSDLLKELKRAGFAAHVKPDVLLQNQSTRWIREQPSLNGTSEFDFGKSEMYWNRLNGLFPLLRANIPSHHTDLSTRELQRGVTFLESGFSMATESRARLSNSYNSYNRLQRHLRRIRSLASSDGTIYSASETTERITAVFYVLCRLESALHELQNAFKSLLQLDAPIAGSVTENIQNMSSSCIDVRNRFKGLLDDVQLTSFPILLKEEYILIVATSDFLRAAIQTMDLCIEEENRLRPYLSPVLDWLRPLDLNHSSFARIEPNPTIACNGNDIINICLATAEVLFAKSNVSPSSEGEDSRDRDNYIREDYQGVRDITSVLKIDQVIELLNNSLKGFTAGCILDVDRYLPFLELYTNLLHMQLTSHGYWTRSLLKLNFVLCSIFNTICKQGFCKPPEPDEEGNTSGEGVAEMNDGVGMGEGSGANNVSKEIEEESQVEGLQGEQDANEARDDQDEDAIEMGQDFDGDMEDVPDNGSQAEEEESDSDSNADPEEQVHDLDASDPAAVDEKFWGNEKGPEEGDDDKVNKDSSTQQSGESEVVAKEGGNKTDAKEDNKDDDSAEPDDKVAELPLDAEQEDEEDTAEAGEDSTHPDANGAPMDEHVPEADALELPEDMNLGTENAADEMDVDKMDIDEENEERPADELSLQDGEDQQGHDDALPPTPEQDEQDEPQGAEGKDMSEAEPLGQTEQKEDEETAGEDSAIARPDIGEGEGEVNGDHSNFEDSQPQSHFDSGTSMGMAGKAAAAAEKSQNGLDITQPPEARETDEDVSMEPDSAPGAAPVGSEQGQQPSRQNDQLSVNPLRSLADALQEVQRRFDEILDNGGQDIPKDQVGSSEQPLAVEYLRPEDTDHDMQTLGPAQEEQVAKLQELTIVDDDEMDSNSNIPPLPDIEVPPASENQDRQPLPLKQPESASEDNIPRDSEIEGAIAQNNRQSLFEDRALTADRHSPTADVDMEDTEGPDVELELRSWQAAGLPDDRADHIWRLYESLTHELAYALCEQLRLILEPTLATRLKGDYRTGKRLNMKKIIPYIASDYTKDKIWLRRTRPSQREYQILIALDDSRSMAESHSIHLAYQTLALVSKALTRLEAGDIGIAKFGQDVQMLHGFDGTSFSDQAGIEVIKSFHFDQKATNVLSLVDTSLRVLELARERRSVGSSTAADLWQLEIIISDGMCQDHDKLRAVLRKAEEQRVMIVFIILDSLHTKPGSSAQGSILLMEKAEFKNVDGKMELQLQRYLDSFPFEYYVVLRDVEDLPQVLSATLKQFFERISEE</sequence>
<gene>
    <name evidence="13" type="ORF">DFJ43DRAFT_1155733</name>
</gene>
<evidence type="ECO:0000256" key="9">
    <source>
        <dbReference type="ARBA" id="ARBA00023242"/>
    </source>
</evidence>
<evidence type="ECO:0000256" key="10">
    <source>
        <dbReference type="PIRNR" id="PIRNR010340"/>
    </source>
</evidence>
<evidence type="ECO:0000256" key="4">
    <source>
        <dbReference type="ARBA" id="ARBA00017143"/>
    </source>
</evidence>
<reference evidence="13" key="2">
    <citation type="journal article" date="2023" name="Proc. Natl. Acad. Sci. U.S.A.">
        <title>A global phylogenomic analysis of the shiitake genus Lentinula.</title>
        <authorList>
            <person name="Sierra-Patev S."/>
            <person name="Min B."/>
            <person name="Naranjo-Ortiz M."/>
            <person name="Looney B."/>
            <person name="Konkel Z."/>
            <person name="Slot J.C."/>
            <person name="Sakamoto Y."/>
            <person name="Steenwyk J.L."/>
            <person name="Rokas A."/>
            <person name="Carro J."/>
            <person name="Camarero S."/>
            <person name="Ferreira P."/>
            <person name="Molpeceres G."/>
            <person name="Ruiz-Duenas F.J."/>
            <person name="Serrano A."/>
            <person name="Henrissat B."/>
            <person name="Drula E."/>
            <person name="Hughes K.W."/>
            <person name="Mata J.L."/>
            <person name="Ishikawa N.K."/>
            <person name="Vargas-Isla R."/>
            <person name="Ushijima S."/>
            <person name="Smith C.A."/>
            <person name="Donoghue J."/>
            <person name="Ahrendt S."/>
            <person name="Andreopoulos W."/>
            <person name="He G."/>
            <person name="LaButti K."/>
            <person name="Lipzen A."/>
            <person name="Ng V."/>
            <person name="Riley R."/>
            <person name="Sandor L."/>
            <person name="Barry K."/>
            <person name="Martinez A.T."/>
            <person name="Xiao Y."/>
            <person name="Gibbons J.G."/>
            <person name="Terashima K."/>
            <person name="Grigoriev I.V."/>
            <person name="Hibbett D."/>
        </authorList>
    </citation>
    <scope>NUCLEOTIDE SEQUENCE</scope>
    <source>
        <strain evidence="13">ET3784</strain>
    </source>
</reference>
<accession>A0AA38MYR1</accession>
<dbReference type="InterPro" id="IPR040848">
    <property type="entry name" value="AAA_lid_7"/>
</dbReference>
<evidence type="ECO:0000256" key="7">
    <source>
        <dbReference type="ARBA" id="ARBA00022840"/>
    </source>
</evidence>
<evidence type="ECO:0000256" key="8">
    <source>
        <dbReference type="ARBA" id="ARBA00023186"/>
    </source>
</evidence>
<dbReference type="PIRSF" id="PIRSF010340">
    <property type="entry name" value="Midasin"/>
    <property type="match status" value="1"/>
</dbReference>
<comment type="subcellular location">
    <subcellularLocation>
        <location evidence="1">Nucleus</location>
        <location evidence="1">Nucleolus</location>
    </subcellularLocation>
    <subcellularLocation>
        <location evidence="2">Nucleus</location>
        <location evidence="2">Nucleoplasm</location>
    </subcellularLocation>
</comment>
<dbReference type="Pfam" id="PF07728">
    <property type="entry name" value="AAA_5"/>
    <property type="match status" value="8"/>
</dbReference>
<feature type="compositionally biased region" description="Acidic residues" evidence="11">
    <location>
        <begin position="4313"/>
        <end position="4328"/>
    </location>
</feature>
<dbReference type="GO" id="GO:0000027">
    <property type="term" value="P:ribosomal large subunit assembly"/>
    <property type="evidence" value="ECO:0007669"/>
    <property type="project" value="InterPro"/>
</dbReference>
<dbReference type="SMART" id="SM00382">
    <property type="entry name" value="AAA"/>
    <property type="match status" value="6"/>
</dbReference>
<keyword evidence="6 10" id="KW-0547">Nucleotide-binding</keyword>
<dbReference type="Proteomes" id="UP001176059">
    <property type="component" value="Unassembled WGS sequence"/>
</dbReference>
<feature type="compositionally biased region" description="Polar residues" evidence="11">
    <location>
        <begin position="4527"/>
        <end position="4543"/>
    </location>
</feature>
<feature type="domain" description="VWFA" evidence="12">
    <location>
        <begin position="4796"/>
        <end position="5011"/>
    </location>
</feature>
<dbReference type="Pfam" id="PF21108">
    <property type="entry name" value="MDN1_4th"/>
    <property type="match status" value="1"/>
</dbReference>
<feature type="compositionally biased region" description="Basic and acidic residues" evidence="11">
    <location>
        <begin position="4248"/>
        <end position="4269"/>
    </location>
</feature>
<feature type="compositionally biased region" description="Polar residues" evidence="11">
    <location>
        <begin position="4465"/>
        <end position="4478"/>
    </location>
</feature>
<dbReference type="InterPro" id="IPR027417">
    <property type="entry name" value="P-loop_NTPase"/>
</dbReference>
<evidence type="ECO:0000256" key="5">
    <source>
        <dbReference type="ARBA" id="ARBA00022553"/>
    </source>
</evidence>
<dbReference type="SUPFAM" id="SSF53300">
    <property type="entry name" value="vWA-like"/>
    <property type="match status" value="1"/>
</dbReference>
<feature type="compositionally biased region" description="Acidic residues" evidence="11">
    <location>
        <begin position="4193"/>
        <end position="4234"/>
    </location>
</feature>
<feature type="region of interest" description="Disordered" evidence="11">
    <location>
        <begin position="4135"/>
        <end position="4545"/>
    </location>
</feature>
<dbReference type="GO" id="GO:0030687">
    <property type="term" value="C:preribosome, large subunit precursor"/>
    <property type="evidence" value="ECO:0007669"/>
    <property type="project" value="TreeGrafter"/>
</dbReference>
<feature type="compositionally biased region" description="Acidic residues" evidence="11">
    <location>
        <begin position="4363"/>
        <end position="4379"/>
    </location>
</feature>
<evidence type="ECO:0000256" key="11">
    <source>
        <dbReference type="SAM" id="MobiDB-lite"/>
    </source>
</evidence>
<evidence type="ECO:0000256" key="6">
    <source>
        <dbReference type="ARBA" id="ARBA00022741"/>
    </source>
</evidence>
<dbReference type="Gene3D" id="3.40.50.300">
    <property type="entry name" value="P-loop containing nucleotide triphosphate hydrolases"/>
    <property type="match status" value="6"/>
</dbReference>
<dbReference type="InterPro" id="IPR041190">
    <property type="entry name" value="Midasin_AAA_lid_5"/>
</dbReference>
<dbReference type="InterPro" id="IPR036465">
    <property type="entry name" value="vWFA_dom_sf"/>
</dbReference>
<evidence type="ECO:0000256" key="2">
    <source>
        <dbReference type="ARBA" id="ARBA00004642"/>
    </source>
</evidence>
<feature type="region of interest" description="Disordered" evidence="11">
    <location>
        <begin position="774"/>
        <end position="803"/>
    </location>
</feature>
<dbReference type="EMBL" id="JANVFO010000032">
    <property type="protein sequence ID" value="KAJ3731220.1"/>
    <property type="molecule type" value="Genomic_DNA"/>
</dbReference>
<dbReference type="Pfam" id="PF17865">
    <property type="entry name" value="AAA_lid_5"/>
    <property type="match status" value="1"/>
</dbReference>
<keyword evidence="14" id="KW-1185">Reference proteome</keyword>
<name>A0AA38MYR1_9AGAR</name>
<reference evidence="13" key="1">
    <citation type="submission" date="2022-08" db="EMBL/GenBank/DDBJ databases">
        <authorList>
            <consortium name="DOE Joint Genome Institute"/>
            <person name="Min B."/>
            <person name="Sierra-Patev S."/>
            <person name="Naranjo-Ortiz M."/>
            <person name="Looney B."/>
            <person name="Konkel Z."/>
            <person name="Slot J.C."/>
            <person name="Sakamoto Y."/>
            <person name="Steenwyk J.L."/>
            <person name="Rokas A."/>
            <person name="Carro J."/>
            <person name="Camarero S."/>
            <person name="Ferreira P."/>
            <person name="Molpeceres G."/>
            <person name="Ruiz-duenas F.J."/>
            <person name="Serrano A."/>
            <person name="Henrissat B."/>
            <person name="Drula E."/>
            <person name="Hughes K.W."/>
            <person name="Mata J.L."/>
            <person name="Ishikawa N.K."/>
            <person name="Vargas-Isla R."/>
            <person name="Ushijima S."/>
            <person name="Smith C.A."/>
            <person name="Ahrendt S."/>
            <person name="Andreopoulos W."/>
            <person name="He G."/>
            <person name="LaButti K."/>
            <person name="Lipzen A."/>
            <person name="Ng V."/>
            <person name="Riley R."/>
            <person name="Sandor L."/>
            <person name="Barry K."/>
            <person name="Martinez A.T."/>
            <person name="Xiao Y."/>
            <person name="Gibbons J.G."/>
            <person name="Terashima K."/>
            <person name="Hibbett D.S."/>
            <person name="Grigoriev I.V."/>
        </authorList>
    </citation>
    <scope>NUCLEOTIDE SEQUENCE</scope>
    <source>
        <strain evidence="13">ET3784</strain>
    </source>
</reference>
<proteinExistence type="inferred from homology"/>
<feature type="compositionally biased region" description="Basic and acidic residues" evidence="11">
    <location>
        <begin position="4281"/>
        <end position="4296"/>
    </location>
</feature>
<dbReference type="FunFam" id="3.40.50.300:FF:001368">
    <property type="entry name" value="Midasin"/>
    <property type="match status" value="1"/>
</dbReference>
<dbReference type="GO" id="GO:0005730">
    <property type="term" value="C:nucleolus"/>
    <property type="evidence" value="ECO:0007669"/>
    <property type="project" value="UniProtKB-SubCell"/>
</dbReference>
<comment type="similarity">
    <text evidence="3 10">Belongs to the midasin family.</text>
</comment>
<dbReference type="GO" id="GO:0000055">
    <property type="term" value="P:ribosomal large subunit export from nucleus"/>
    <property type="evidence" value="ECO:0007669"/>
    <property type="project" value="TreeGrafter"/>
</dbReference>
<evidence type="ECO:0000313" key="13">
    <source>
        <dbReference type="EMBL" id="KAJ3731220.1"/>
    </source>
</evidence>
<dbReference type="FunFam" id="3.40.50.300:FF:000712">
    <property type="entry name" value="Midasin"/>
    <property type="match status" value="1"/>
</dbReference>
<dbReference type="PROSITE" id="PS50234">
    <property type="entry name" value="VWFA"/>
    <property type="match status" value="1"/>
</dbReference>
<dbReference type="InterPro" id="IPR048617">
    <property type="entry name" value="MDN1_AAA_lid_4"/>
</dbReference>
<feature type="compositionally biased region" description="Low complexity" evidence="11">
    <location>
        <begin position="4479"/>
        <end position="4489"/>
    </location>
</feature>
<dbReference type="Pfam" id="PF17867">
    <property type="entry name" value="AAA_lid_7"/>
    <property type="match status" value="3"/>
</dbReference>
<comment type="caution">
    <text evidence="13">The sequence shown here is derived from an EMBL/GenBank/DDBJ whole genome shotgun (WGS) entry which is preliminary data.</text>
</comment>
<comment type="function">
    <text evidence="10">Nuclear chaperone required for maturation and nuclear export of pre-60S ribosome subunits.</text>
</comment>
<dbReference type="GO" id="GO:0005524">
    <property type="term" value="F:ATP binding"/>
    <property type="evidence" value="ECO:0007669"/>
    <property type="project" value="UniProtKB-KW"/>
</dbReference>
<dbReference type="InterPro" id="IPR012099">
    <property type="entry name" value="Midasin"/>
</dbReference>
<dbReference type="InterPro" id="IPR003593">
    <property type="entry name" value="AAA+_ATPase"/>
</dbReference>
<evidence type="ECO:0000313" key="14">
    <source>
        <dbReference type="Proteomes" id="UP001176059"/>
    </source>
</evidence>
<dbReference type="GO" id="GO:0005654">
    <property type="term" value="C:nucleoplasm"/>
    <property type="evidence" value="ECO:0007669"/>
    <property type="project" value="UniProtKB-SubCell"/>
</dbReference>
<dbReference type="FunFam" id="3.40.50.300:FF:000142">
    <property type="entry name" value="Midasin"/>
    <property type="match status" value="1"/>
</dbReference>
<protein>
    <recommendedName>
        <fullName evidence="4 10">Midasin</fullName>
    </recommendedName>
</protein>
<dbReference type="InterPro" id="IPR002035">
    <property type="entry name" value="VWF_A"/>
</dbReference>
<dbReference type="CDD" id="cd00009">
    <property type="entry name" value="AAA"/>
    <property type="match status" value="2"/>
</dbReference>
<dbReference type="PANTHER" id="PTHR48103">
    <property type="entry name" value="MIDASIN-RELATED"/>
    <property type="match status" value="1"/>
</dbReference>